<feature type="compositionally biased region" description="Polar residues" evidence="14">
    <location>
        <begin position="676"/>
        <end position="685"/>
    </location>
</feature>
<feature type="compositionally biased region" description="Acidic residues" evidence="14">
    <location>
        <begin position="448"/>
        <end position="464"/>
    </location>
</feature>
<dbReference type="GO" id="GO:0000184">
    <property type="term" value="P:nuclear-transcribed mRNA catabolic process, nonsense-mediated decay"/>
    <property type="evidence" value="ECO:0007669"/>
    <property type="project" value="UniProtKB-KW"/>
</dbReference>
<evidence type="ECO:0000313" key="17">
    <source>
        <dbReference type="Proteomes" id="UP000190312"/>
    </source>
</evidence>
<proteinExistence type="inferred from homology"/>
<dbReference type="GO" id="GO:0006417">
    <property type="term" value="P:regulation of translation"/>
    <property type="evidence" value="ECO:0007669"/>
    <property type="project" value="UniProtKB-KW"/>
</dbReference>
<feature type="compositionally biased region" description="Basic and acidic residues" evidence="14">
    <location>
        <begin position="560"/>
        <end position="569"/>
    </location>
</feature>
<dbReference type="GO" id="GO:0008380">
    <property type="term" value="P:RNA splicing"/>
    <property type="evidence" value="ECO:0007669"/>
    <property type="project" value="UniProtKB-KW"/>
</dbReference>
<dbReference type="InterPro" id="IPR035979">
    <property type="entry name" value="RBD_domain_sf"/>
</dbReference>
<evidence type="ECO:0000256" key="3">
    <source>
        <dbReference type="ARBA" id="ARBA00009548"/>
    </source>
</evidence>
<feature type="compositionally biased region" description="Low complexity" evidence="14">
    <location>
        <begin position="870"/>
        <end position="882"/>
    </location>
</feature>
<feature type="domain" description="RRM" evidence="15">
    <location>
        <begin position="72"/>
        <end position="157"/>
    </location>
</feature>
<feature type="compositionally biased region" description="Basic residues" evidence="14">
    <location>
        <begin position="735"/>
        <end position="747"/>
    </location>
</feature>
<feature type="region of interest" description="Disordered" evidence="14">
    <location>
        <begin position="1"/>
        <end position="67"/>
    </location>
</feature>
<dbReference type="eggNOG" id="ENOG502QUZZ">
    <property type="taxonomic scope" value="Eukaryota"/>
</dbReference>
<evidence type="ECO:0000256" key="6">
    <source>
        <dbReference type="ARBA" id="ARBA00022664"/>
    </source>
</evidence>
<keyword evidence="12" id="KW-0539">Nucleus</keyword>
<evidence type="ECO:0000256" key="8">
    <source>
        <dbReference type="ARBA" id="ARBA00022845"/>
    </source>
</evidence>
<reference evidence="16 17" key="1">
    <citation type="submission" date="2016-10" db="EMBL/GenBank/DDBJ databases">
        <title>Genome sequencing of Aspergillus oryzae BCC7051.</title>
        <authorList>
            <person name="Thammarongtham C."/>
            <person name="Vorapreeda T."/>
            <person name="Nookaew I."/>
            <person name="Srisuk T."/>
            <person name="Land M."/>
            <person name="Jeennor S."/>
            <person name="Laoteng K."/>
        </authorList>
    </citation>
    <scope>NUCLEOTIDE SEQUENCE [LARGE SCALE GENOMIC DNA]</scope>
    <source>
        <strain evidence="16 17">BCC7051</strain>
    </source>
</reference>
<dbReference type="InterPro" id="IPR018545">
    <property type="entry name" value="Btz_dom"/>
</dbReference>
<evidence type="ECO:0000256" key="10">
    <source>
        <dbReference type="ARBA" id="ARBA00023161"/>
    </source>
</evidence>
<dbReference type="EMBL" id="MKZY01000005">
    <property type="protein sequence ID" value="OOO08862.1"/>
    <property type="molecule type" value="Genomic_DNA"/>
</dbReference>
<dbReference type="GO" id="GO:0035145">
    <property type="term" value="C:exon-exon junction complex"/>
    <property type="evidence" value="ECO:0007669"/>
    <property type="project" value="InterPro"/>
</dbReference>
<organism evidence="16 17">
    <name type="scientific">Aspergillus oryzae</name>
    <name type="common">Yellow koji mold</name>
    <dbReference type="NCBI Taxonomy" id="5062"/>
    <lineage>
        <taxon>Eukaryota</taxon>
        <taxon>Fungi</taxon>
        <taxon>Dikarya</taxon>
        <taxon>Ascomycota</taxon>
        <taxon>Pezizomycotina</taxon>
        <taxon>Eurotiomycetes</taxon>
        <taxon>Eurotiomycetidae</taxon>
        <taxon>Eurotiales</taxon>
        <taxon>Aspergillaceae</taxon>
        <taxon>Aspergillus</taxon>
        <taxon>Aspergillus subgen. Circumdati</taxon>
    </lineage>
</organism>
<dbReference type="Pfam" id="PF00076">
    <property type="entry name" value="RRM_1"/>
    <property type="match status" value="2"/>
</dbReference>
<keyword evidence="11" id="KW-0508">mRNA splicing</keyword>
<dbReference type="InterPro" id="IPR012677">
    <property type="entry name" value="Nucleotide-bd_a/b_plait_sf"/>
</dbReference>
<comment type="subcellular location">
    <subcellularLocation>
        <location evidence="2">Cytoplasm</location>
    </subcellularLocation>
    <subcellularLocation>
        <location evidence="1">Nucleus</location>
    </subcellularLocation>
</comment>
<dbReference type="InterPro" id="IPR034225">
    <property type="entry name" value="Nop13/Rnp24_RRM1"/>
</dbReference>
<feature type="compositionally biased region" description="Low complexity" evidence="14">
    <location>
        <begin position="697"/>
        <end position="708"/>
    </location>
</feature>
<dbReference type="InterPro" id="IPR000504">
    <property type="entry name" value="RRM_dom"/>
</dbReference>
<protein>
    <submittedName>
        <fullName evidence="16">Btz domain</fullName>
    </submittedName>
</protein>
<dbReference type="AlphaFoldDB" id="A0A1S9DIF9"/>
<dbReference type="OrthoDB" id="5413466at2759"/>
<feature type="region of interest" description="Disordered" evidence="14">
    <location>
        <begin position="730"/>
        <end position="763"/>
    </location>
</feature>
<dbReference type="FunFam" id="3.30.70.330:FF:000594">
    <property type="entry name" value="RNA binding protein Rnp24"/>
    <property type="match status" value="1"/>
</dbReference>
<comment type="caution">
    <text evidence="16">The sequence shown here is derived from an EMBL/GenBank/DDBJ whole genome shotgun (WGS) entry which is preliminary data.</text>
</comment>
<feature type="compositionally biased region" description="Basic and acidic residues" evidence="14">
    <location>
        <begin position="578"/>
        <end position="602"/>
    </location>
</feature>
<evidence type="ECO:0000256" key="11">
    <source>
        <dbReference type="ARBA" id="ARBA00023187"/>
    </source>
</evidence>
<dbReference type="VEuPathDB" id="FungiDB:AO090020000053"/>
<dbReference type="SMART" id="SM00360">
    <property type="entry name" value="RRM"/>
    <property type="match status" value="2"/>
</dbReference>
<feature type="region of interest" description="Disordered" evidence="14">
    <location>
        <begin position="158"/>
        <end position="182"/>
    </location>
</feature>
<feature type="region of interest" description="Disordered" evidence="14">
    <location>
        <begin position="253"/>
        <end position="272"/>
    </location>
</feature>
<feature type="region of interest" description="Disordered" evidence="14">
    <location>
        <begin position="670"/>
        <end position="709"/>
    </location>
</feature>
<dbReference type="GO" id="GO:0003729">
    <property type="term" value="F:mRNA binding"/>
    <property type="evidence" value="ECO:0007669"/>
    <property type="project" value="InterPro"/>
</dbReference>
<keyword evidence="6" id="KW-0507">mRNA processing</keyword>
<feature type="compositionally biased region" description="Basic and acidic residues" evidence="14">
    <location>
        <begin position="304"/>
        <end position="321"/>
    </location>
</feature>
<dbReference type="PROSITE" id="PS50102">
    <property type="entry name" value="RRM"/>
    <property type="match status" value="2"/>
</dbReference>
<keyword evidence="5" id="KW-0963">Cytoplasm</keyword>
<feature type="compositionally biased region" description="Low complexity" evidence="14">
    <location>
        <begin position="935"/>
        <end position="946"/>
    </location>
</feature>
<evidence type="ECO:0000256" key="7">
    <source>
        <dbReference type="ARBA" id="ARBA00022816"/>
    </source>
</evidence>
<feature type="region of interest" description="Disordered" evidence="14">
    <location>
        <begin position="847"/>
        <end position="979"/>
    </location>
</feature>
<dbReference type="SMART" id="SM01044">
    <property type="entry name" value="Btz"/>
    <property type="match status" value="1"/>
</dbReference>
<keyword evidence="8" id="KW-0810">Translation regulation</keyword>
<evidence type="ECO:0000256" key="1">
    <source>
        <dbReference type="ARBA" id="ARBA00004123"/>
    </source>
</evidence>
<dbReference type="PANTHER" id="PTHR23236">
    <property type="entry name" value="EUKARYOTIC TRANSLATION INITIATION FACTOR 4B/4H"/>
    <property type="match status" value="1"/>
</dbReference>
<dbReference type="Proteomes" id="UP000190312">
    <property type="component" value="Unassembled WGS sequence"/>
</dbReference>
<evidence type="ECO:0000256" key="14">
    <source>
        <dbReference type="SAM" id="MobiDB-lite"/>
    </source>
</evidence>
<sequence>MSAIGEANHKKRKLPEVSEIEIDVSAPEPASKKALRKAKKKAAEAPPEPTTSEQQTEVAADHEENSKKRSDYGIWIGNLAFSITKDDLRKFFTSNCSFTDTTITRIHLPKSSEKNGKAQNKGFAYVDFSNQKATTEALGLSEQLLSGRRVLIKDAKSFAGRPEKSQQENQKTGVAGAASGNPPSKRIFVGNLGFDATKEIIEEHFGKCGPVAHVQVATFQDSGKCKGYAWVTFEDLTAAEAAVKGFVMVNEDEEDEEVPGSDSENYKQPKKLKQRRVWVNQIMGRRMRMEFAEDATTRYKKRFGKDGEGKKTQTTDVRGTEPFDDQDTTGRQPQRSRSAKTRQGRTDYSRYDQETVQKLSGAIVESQGKKTTAQSGPPLLATPLVSPQSISGSCDRSSTCLQHFITQTTIGYDHLIALRFSSVLFFPAWMAPRRRNIGASRRKRRDEEGEDEGSIDGELEDDSLSDGSGISNPDDDDADGEGSDDSDDDGMSTSPQVAANGRRQINGRVPEINQELAPRHSVSPRKHPMTTAVSDTEAMMNGLRILDESSEVMEVHFDDLKGESSHQTERTPSAPPTEPKRDTFLDRKRREQERHIREKDESPVVVPTRGSFFLHDKRTTETVTNGHKPFNKSKSRPYGLIVDGNVRRTSVKPVASEGLWTHDLHDTVAGDEPSVSKPSTTSALTSIIPPKPVPTAPRSSPPNRSFSSTTLIGNVPVVVSLPGMEHPVPYPSVSKKQHTRLPQHRPPLRRDKPVRISLPGQPPRYILPATERSFIFIPRALRPNQQTFRGRGRGGFYGGRRPSLYANSTYTSSITVSRRSSFGKAPSQEGYHSPAGSVLSRHTMVTTENGKPVVRLPPPGRPPGSVGAIPQTTAGPVAAPTTVPQPLPHPQPPNPVFRESRPAPIPMHQPRPQKAVSLADIETPARFPFNPPQPQQEQPFHHQVPVSANGSGYGPDASGHPPPSAHRSLTPSSHVQDRTFHAPSHMPAYQQAFWPASYPPGAIYYPGSGTEFPPYNSAVGPGPSVPPLPPGQQPPYMVPVSHGSTEQPSLSGTVAHEAGGTVYFYDTTQMPPNSSYAMPAAPGISTVMDMGAPPVPFYYYPYPQAGVYYPAQ</sequence>
<dbReference type="SUPFAM" id="SSF54928">
    <property type="entry name" value="RNA-binding domain, RBD"/>
    <property type="match status" value="1"/>
</dbReference>
<feature type="region of interest" description="Disordered" evidence="14">
    <location>
        <begin position="560"/>
        <end position="602"/>
    </location>
</feature>
<feature type="compositionally biased region" description="Basic and acidic residues" evidence="14">
    <location>
        <begin position="344"/>
        <end position="354"/>
    </location>
</feature>
<gene>
    <name evidence="16" type="ORF">OAory_01101580</name>
</gene>
<feature type="compositionally biased region" description="Pro residues" evidence="14">
    <location>
        <begin position="883"/>
        <end position="895"/>
    </location>
</feature>
<feature type="domain" description="RRM" evidence="15">
    <location>
        <begin position="185"/>
        <end position="294"/>
    </location>
</feature>
<evidence type="ECO:0000256" key="12">
    <source>
        <dbReference type="ARBA" id="ARBA00023242"/>
    </source>
</evidence>
<dbReference type="GO" id="GO:0051028">
    <property type="term" value="P:mRNA transport"/>
    <property type="evidence" value="ECO:0007669"/>
    <property type="project" value="UniProtKB-KW"/>
</dbReference>
<keyword evidence="7" id="KW-0509">mRNA transport</keyword>
<dbReference type="CDD" id="cd12396">
    <property type="entry name" value="RRM1_Nop13p_fungi"/>
    <property type="match status" value="1"/>
</dbReference>
<name>A0A1S9DIF9_ASPOZ</name>
<dbReference type="GO" id="GO:0006397">
    <property type="term" value="P:mRNA processing"/>
    <property type="evidence" value="ECO:0007669"/>
    <property type="project" value="UniProtKB-KW"/>
</dbReference>
<evidence type="ECO:0000256" key="9">
    <source>
        <dbReference type="ARBA" id="ARBA00022884"/>
    </source>
</evidence>
<dbReference type="Gene3D" id="3.30.70.330">
    <property type="match status" value="2"/>
</dbReference>
<evidence type="ECO:0000256" key="5">
    <source>
        <dbReference type="ARBA" id="ARBA00022490"/>
    </source>
</evidence>
<keyword evidence="9 13" id="KW-0694">RNA-binding</keyword>
<feature type="region of interest" description="Disordered" evidence="14">
    <location>
        <begin position="438"/>
        <end position="538"/>
    </location>
</feature>
<evidence type="ECO:0000256" key="13">
    <source>
        <dbReference type="PROSITE-ProRule" id="PRU00176"/>
    </source>
</evidence>
<evidence type="ECO:0000313" key="16">
    <source>
        <dbReference type="EMBL" id="OOO08862.1"/>
    </source>
</evidence>
<dbReference type="PANTHER" id="PTHR23236:SF95">
    <property type="entry name" value="NUCLEOLAR PROTEIN 13"/>
    <property type="match status" value="1"/>
</dbReference>
<dbReference type="GO" id="GO:0005730">
    <property type="term" value="C:nucleolus"/>
    <property type="evidence" value="ECO:0007669"/>
    <property type="project" value="TreeGrafter"/>
</dbReference>
<feature type="region of interest" description="Disordered" evidence="14">
    <location>
        <begin position="303"/>
        <end position="354"/>
    </location>
</feature>
<accession>A0A1S9DIF9</accession>
<evidence type="ECO:0000256" key="4">
    <source>
        <dbReference type="ARBA" id="ARBA00022448"/>
    </source>
</evidence>
<comment type="similarity">
    <text evidence="3">Belongs to the CASC3 family.</text>
</comment>
<keyword evidence="10" id="KW-0866">Nonsense-mediated mRNA decay</keyword>
<dbReference type="GO" id="GO:0005737">
    <property type="term" value="C:cytoplasm"/>
    <property type="evidence" value="ECO:0007669"/>
    <property type="project" value="UniProtKB-SubCell"/>
</dbReference>
<keyword evidence="4" id="KW-0813">Transport</keyword>
<evidence type="ECO:0000259" key="15">
    <source>
        <dbReference type="PROSITE" id="PS50102"/>
    </source>
</evidence>
<dbReference type="VEuPathDB" id="FungiDB:AO090020000051"/>
<dbReference type="Pfam" id="PF09405">
    <property type="entry name" value="Btz"/>
    <property type="match status" value="1"/>
</dbReference>
<evidence type="ECO:0000256" key="2">
    <source>
        <dbReference type="ARBA" id="ARBA00004496"/>
    </source>
</evidence>
<feature type="compositionally biased region" description="Acidic residues" evidence="14">
    <location>
        <begin position="473"/>
        <end position="490"/>
    </location>
</feature>